<dbReference type="SUPFAM" id="SSF48452">
    <property type="entry name" value="TPR-like"/>
    <property type="match status" value="1"/>
</dbReference>
<name>A0A926FKA2_AERHY</name>
<proteinExistence type="predicted"/>
<gene>
    <name evidence="1" type="ORF">H2136_13010</name>
</gene>
<evidence type="ECO:0008006" key="2">
    <source>
        <dbReference type="Google" id="ProtNLM"/>
    </source>
</evidence>
<protein>
    <recommendedName>
        <fullName evidence="2">Tetratricopeptide repeat protein</fullName>
    </recommendedName>
</protein>
<organism evidence="1">
    <name type="scientific">Aeromonas hydrophila</name>
    <dbReference type="NCBI Taxonomy" id="644"/>
    <lineage>
        <taxon>Bacteria</taxon>
        <taxon>Pseudomonadati</taxon>
        <taxon>Pseudomonadota</taxon>
        <taxon>Gammaproteobacteria</taxon>
        <taxon>Aeromonadales</taxon>
        <taxon>Aeromonadaceae</taxon>
        <taxon>Aeromonas</taxon>
    </lineage>
</organism>
<dbReference type="InterPro" id="IPR011990">
    <property type="entry name" value="TPR-like_helical_dom_sf"/>
</dbReference>
<accession>A0A926FKA2</accession>
<reference evidence="1" key="1">
    <citation type="submission" date="2020-07" db="EMBL/GenBank/DDBJ databases">
        <title>Carbapenem Resistant Aeromonas hydrophila Carrying blacphA7 Isolated from Two Solid Organ Transplant Patients.</title>
        <authorList>
            <person name="Hilt E."/>
            <person name="Fitzwater S.P."/>
            <person name="Ward K."/>
            <person name="De St Maurice A."/>
            <person name="Chandrasekaran S."/>
            <person name="Garner O.B."/>
            <person name="Yang S."/>
        </authorList>
    </citation>
    <scope>NUCLEOTIDE SEQUENCE</scope>
    <source>
        <strain evidence="1">B-1</strain>
    </source>
</reference>
<dbReference type="EMBL" id="JACLAN010000006">
    <property type="protein sequence ID" value="MBC8674071.1"/>
    <property type="molecule type" value="Genomic_DNA"/>
</dbReference>
<sequence length="109" mass="12369">MLNKGFTLDRLGHSEDAITVYNELIQRFGSSDEPRLQEQVAKAFLNKGVNLGQRNLLEDEITIYDELIQHFGTSNMPALEEPVTKAMVNKGVRLGQLGRSKTQSRYMTR</sequence>
<evidence type="ECO:0000313" key="1">
    <source>
        <dbReference type="EMBL" id="MBC8674071.1"/>
    </source>
</evidence>
<comment type="caution">
    <text evidence="1">The sequence shown here is derived from an EMBL/GenBank/DDBJ whole genome shotgun (WGS) entry which is preliminary data.</text>
</comment>
<dbReference type="AlphaFoldDB" id="A0A926FKA2"/>